<dbReference type="EMBL" id="LAQS01000003">
    <property type="protein sequence ID" value="KKZ75413.1"/>
    <property type="molecule type" value="Genomic_DNA"/>
</dbReference>
<reference evidence="3 4" key="1">
    <citation type="submission" date="2015-05" db="EMBL/GenBank/DDBJ databases">
        <title>Draft Genome assembly of Streptomyces showdoensis.</title>
        <authorList>
            <person name="Thapa K.K."/>
            <person name="Metsa-Ketela M."/>
        </authorList>
    </citation>
    <scope>NUCLEOTIDE SEQUENCE [LARGE SCALE GENOMIC DNA]</scope>
    <source>
        <strain evidence="3 4">ATCC 15227</strain>
    </source>
</reference>
<proteinExistence type="predicted"/>
<keyword evidence="2" id="KW-0732">Signal</keyword>
<feature type="region of interest" description="Disordered" evidence="1">
    <location>
        <begin position="1"/>
        <end position="20"/>
    </location>
</feature>
<dbReference type="OrthoDB" id="4242250at2"/>
<organism evidence="3 4">
    <name type="scientific">Streptomyces showdoensis</name>
    <dbReference type="NCBI Taxonomy" id="68268"/>
    <lineage>
        <taxon>Bacteria</taxon>
        <taxon>Bacillati</taxon>
        <taxon>Actinomycetota</taxon>
        <taxon>Actinomycetes</taxon>
        <taxon>Kitasatosporales</taxon>
        <taxon>Streptomycetaceae</taxon>
        <taxon>Streptomyces</taxon>
    </lineage>
</organism>
<sequence>MSQTSRNPQPSRTPRGSRSRRSILGTALALPAALTVGGLATAAPAAAAPGGVEAGEWADLVLEPGIAATAGATPQVRLVTIAGTAFLQARGQVTGSFTADTKIANLPPAFARPTWYVRATAPRNNSQGINACRFEVNPAGSVTVYGGNTGNPITWVQFDSVQAIWR</sequence>
<accession>A0A2P2GV90</accession>
<name>A0A2P2GV90_STREW</name>
<protein>
    <submittedName>
        <fullName evidence="3">Uncharacterized protein</fullName>
    </submittedName>
</protein>
<evidence type="ECO:0000313" key="4">
    <source>
        <dbReference type="Proteomes" id="UP000265325"/>
    </source>
</evidence>
<dbReference type="AlphaFoldDB" id="A0A2P2GV90"/>
<dbReference type="PROSITE" id="PS51318">
    <property type="entry name" value="TAT"/>
    <property type="match status" value="1"/>
</dbReference>
<dbReference type="InterPro" id="IPR006311">
    <property type="entry name" value="TAT_signal"/>
</dbReference>
<keyword evidence="4" id="KW-1185">Reference proteome</keyword>
<dbReference type="Proteomes" id="UP000265325">
    <property type="component" value="Unassembled WGS sequence"/>
</dbReference>
<gene>
    <name evidence="3" type="ORF">VO63_02955</name>
</gene>
<evidence type="ECO:0000313" key="3">
    <source>
        <dbReference type="EMBL" id="KKZ75413.1"/>
    </source>
</evidence>
<comment type="caution">
    <text evidence="3">The sequence shown here is derived from an EMBL/GenBank/DDBJ whole genome shotgun (WGS) entry which is preliminary data.</text>
</comment>
<evidence type="ECO:0000256" key="2">
    <source>
        <dbReference type="SAM" id="SignalP"/>
    </source>
</evidence>
<feature type="signal peptide" evidence="2">
    <location>
        <begin position="1"/>
        <end position="47"/>
    </location>
</feature>
<feature type="chain" id="PRO_5015153946" evidence="2">
    <location>
        <begin position="48"/>
        <end position="166"/>
    </location>
</feature>
<dbReference type="RefSeq" id="WP_046905881.1">
    <property type="nucleotide sequence ID" value="NZ_BAAAXG010000011.1"/>
</dbReference>
<evidence type="ECO:0000256" key="1">
    <source>
        <dbReference type="SAM" id="MobiDB-lite"/>
    </source>
</evidence>